<name>G2DCC9_9GAMM</name>
<evidence type="ECO:0000313" key="4">
    <source>
        <dbReference type="EMBL" id="EGV51725.1"/>
    </source>
</evidence>
<protein>
    <submittedName>
        <fullName evidence="4">Glycosyl transferase, family 2</fullName>
    </submittedName>
</protein>
<dbReference type="PANTHER" id="PTHR43685">
    <property type="entry name" value="GLYCOSYLTRANSFERASE"/>
    <property type="match status" value="1"/>
</dbReference>
<dbReference type="PANTHER" id="PTHR43685:SF2">
    <property type="entry name" value="GLYCOSYLTRANSFERASE 2-LIKE DOMAIN-CONTAINING PROTEIN"/>
    <property type="match status" value="1"/>
</dbReference>
<dbReference type="Pfam" id="PF00535">
    <property type="entry name" value="Glycos_transf_2"/>
    <property type="match status" value="1"/>
</dbReference>
<dbReference type="InterPro" id="IPR050834">
    <property type="entry name" value="Glycosyltransf_2"/>
</dbReference>
<sequence>MGSARHCCVVSGASCAVISCAPAFSMARGVDAGDLQCRGGLLQIPQTLLPGTASVRVSLIVTSYQWPEALACVVQSLFRQSRLPDEIIVADDGSGPQTRERIAQLAVSAPCPLHHVWQPDQGFRAAAIRNQAVARASGDYLIFLDHDCIAFPHFVERQLDLAEPGWFVAGNRLLLNPSLSRRVLDGELWPPDWSARQWLTARLSGGVNRLLPLLRIGEARFRKRRARRWQGARSCNLALWREDFLAVNGFDESFQGWGHEDADLAARLIASGRYHKDGRFALPVLHLWHAENPRAMEAENRQRLEATLLGERSAYAEQGVSRYLNPTLEAGGG</sequence>
<dbReference type="Gene3D" id="3.90.550.10">
    <property type="entry name" value="Spore Coat Polysaccharide Biosynthesis Protein SpsA, Chain A"/>
    <property type="match status" value="1"/>
</dbReference>
<dbReference type="AlphaFoldDB" id="G2DCC9"/>
<proteinExistence type="predicted"/>
<feature type="domain" description="Glycosyltransferase 2-like" evidence="2">
    <location>
        <begin position="58"/>
        <end position="176"/>
    </location>
</feature>
<dbReference type="PROSITE" id="PS51257">
    <property type="entry name" value="PROKAR_LIPOPROTEIN"/>
    <property type="match status" value="1"/>
</dbReference>
<dbReference type="InterPro" id="IPR027791">
    <property type="entry name" value="Galactosyl_T_C"/>
</dbReference>
<dbReference type="EMBL" id="AFOC01000028">
    <property type="protein sequence ID" value="EGV51725.1"/>
    <property type="molecule type" value="Genomic_DNA"/>
</dbReference>
<dbReference type="InterPro" id="IPR029044">
    <property type="entry name" value="Nucleotide-diphossugar_trans"/>
</dbReference>
<dbReference type="Proteomes" id="UP000004491">
    <property type="component" value="Unassembled WGS sequence"/>
</dbReference>
<dbReference type="Pfam" id="PF02709">
    <property type="entry name" value="Glyco_transf_7C"/>
    <property type="match status" value="1"/>
</dbReference>
<dbReference type="GO" id="GO:0016740">
    <property type="term" value="F:transferase activity"/>
    <property type="evidence" value="ECO:0007669"/>
    <property type="project" value="UniProtKB-KW"/>
</dbReference>
<keyword evidence="1 4" id="KW-0808">Transferase</keyword>
<keyword evidence="5" id="KW-1185">Reference proteome</keyword>
<evidence type="ECO:0000256" key="1">
    <source>
        <dbReference type="ARBA" id="ARBA00022679"/>
    </source>
</evidence>
<evidence type="ECO:0000259" key="2">
    <source>
        <dbReference type="Pfam" id="PF00535"/>
    </source>
</evidence>
<comment type="caution">
    <text evidence="4">The sequence shown here is derived from an EMBL/GenBank/DDBJ whole genome shotgun (WGS) entry which is preliminary data.</text>
</comment>
<reference evidence="4" key="1">
    <citation type="journal article" date="2011" name="ISME J.">
        <title>The endosymbionts of the deep-sea tubeworms Riftia pachyptila and Tevnia jerichonana share an identical physiology as revealed by proteogenomic analyses.</title>
        <authorList>
            <person name="Gardebrecht A."/>
            <person name="Markert S."/>
            <person name="Felbeck H."/>
            <person name="Thuermer A."/>
            <person name="Albrecht D."/>
            <person name="Wollherr A."/>
            <person name="Kabisch J."/>
            <person name="Lehmann R."/>
            <person name="Daniel R."/>
            <person name="Liesegang H."/>
            <person name="Hecker M."/>
            <person name="Sievert S.M."/>
            <person name="Schweder T."/>
        </authorList>
    </citation>
    <scope>NUCLEOTIDE SEQUENCE [LARGE SCALE GENOMIC DNA]</scope>
</reference>
<evidence type="ECO:0000259" key="3">
    <source>
        <dbReference type="Pfam" id="PF02709"/>
    </source>
</evidence>
<evidence type="ECO:0000313" key="5">
    <source>
        <dbReference type="Proteomes" id="UP000004491"/>
    </source>
</evidence>
<dbReference type="SUPFAM" id="SSF53448">
    <property type="entry name" value="Nucleotide-diphospho-sugar transferases"/>
    <property type="match status" value="1"/>
</dbReference>
<dbReference type="CDD" id="cd06420">
    <property type="entry name" value="GT2_Chondriotin_Pol_N"/>
    <property type="match status" value="1"/>
</dbReference>
<gene>
    <name evidence="4" type="ORF">Rifp1Sym_ba00190</name>
</gene>
<feature type="domain" description="Galactosyltransferase C-terminal" evidence="3">
    <location>
        <begin position="227"/>
        <end position="272"/>
    </location>
</feature>
<dbReference type="PATRIC" id="fig|1048808.3.peg.1252"/>
<organism evidence="4 5">
    <name type="scientific">endosymbiont of Riftia pachyptila</name>
    <name type="common">vent Ph05</name>
    <dbReference type="NCBI Taxonomy" id="1048808"/>
    <lineage>
        <taxon>Bacteria</taxon>
        <taxon>Pseudomonadati</taxon>
        <taxon>Pseudomonadota</taxon>
        <taxon>Gammaproteobacteria</taxon>
        <taxon>sulfur-oxidizing symbionts</taxon>
    </lineage>
</organism>
<accession>G2DCC9</accession>
<dbReference type="InterPro" id="IPR001173">
    <property type="entry name" value="Glyco_trans_2-like"/>
</dbReference>